<dbReference type="STRING" id="3641.A0A061EA82"/>
<dbReference type="AlphaFoldDB" id="A0A061EA82"/>
<sequence length="163" mass="18058">MDGQQNPQDPRPSLFPLFPVTGTTAVVASATAIATTAATTSGPQWLCNPSFTSNLSLINDTVSSLPYTLNVEEEDEGEEGKQQKQQKNYHSYELLEEEKEDEEDSDSNGEKECDFTSLIPNAPYVLSMVEIGWLQWSSAWCNGKNRKLRPLNSTRMVLQAKPG</sequence>
<gene>
    <name evidence="2" type="ORF">TCM_011662</name>
</gene>
<evidence type="ECO:0000313" key="2">
    <source>
        <dbReference type="EMBL" id="EOY01856.1"/>
    </source>
</evidence>
<feature type="compositionally biased region" description="Acidic residues" evidence="1">
    <location>
        <begin position="94"/>
        <end position="107"/>
    </location>
</feature>
<proteinExistence type="predicted"/>
<dbReference type="Gramene" id="EOY01856">
    <property type="protein sequence ID" value="EOY01856"/>
    <property type="gene ID" value="TCM_011662"/>
</dbReference>
<evidence type="ECO:0000256" key="1">
    <source>
        <dbReference type="SAM" id="MobiDB-lite"/>
    </source>
</evidence>
<feature type="region of interest" description="Disordered" evidence="1">
    <location>
        <begin position="71"/>
        <end position="114"/>
    </location>
</feature>
<evidence type="ECO:0000313" key="3">
    <source>
        <dbReference type="Proteomes" id="UP000026915"/>
    </source>
</evidence>
<organism evidence="2 3">
    <name type="scientific">Theobroma cacao</name>
    <name type="common">Cacao</name>
    <name type="synonym">Cocoa</name>
    <dbReference type="NCBI Taxonomy" id="3641"/>
    <lineage>
        <taxon>Eukaryota</taxon>
        <taxon>Viridiplantae</taxon>
        <taxon>Streptophyta</taxon>
        <taxon>Embryophyta</taxon>
        <taxon>Tracheophyta</taxon>
        <taxon>Spermatophyta</taxon>
        <taxon>Magnoliopsida</taxon>
        <taxon>eudicotyledons</taxon>
        <taxon>Gunneridae</taxon>
        <taxon>Pentapetalae</taxon>
        <taxon>rosids</taxon>
        <taxon>malvids</taxon>
        <taxon>Malvales</taxon>
        <taxon>Malvaceae</taxon>
        <taxon>Byttnerioideae</taxon>
        <taxon>Theobroma</taxon>
    </lineage>
</organism>
<dbReference type="HOGENOM" id="CLU_1629992_0_0_1"/>
<dbReference type="Proteomes" id="UP000026915">
    <property type="component" value="Chromosome 2"/>
</dbReference>
<dbReference type="InParanoid" id="A0A061EA82"/>
<dbReference type="EMBL" id="CM001880">
    <property type="protein sequence ID" value="EOY01856.1"/>
    <property type="molecule type" value="Genomic_DNA"/>
</dbReference>
<protein>
    <submittedName>
        <fullName evidence="2">Uncharacterized protein</fullName>
    </submittedName>
</protein>
<name>A0A061EA82_THECC</name>
<accession>A0A061EA82</accession>
<keyword evidence="3" id="KW-1185">Reference proteome</keyword>
<reference evidence="2 3" key="1">
    <citation type="journal article" date="2013" name="Genome Biol.">
        <title>The genome sequence of the most widely cultivated cacao type and its use to identify candidate genes regulating pod color.</title>
        <authorList>
            <person name="Motamayor J.C."/>
            <person name="Mockaitis K."/>
            <person name="Schmutz J."/>
            <person name="Haiminen N."/>
            <person name="Iii D.L."/>
            <person name="Cornejo O."/>
            <person name="Findley S.D."/>
            <person name="Zheng P."/>
            <person name="Utro F."/>
            <person name="Royaert S."/>
            <person name="Saski C."/>
            <person name="Jenkins J."/>
            <person name="Podicheti R."/>
            <person name="Zhao M."/>
            <person name="Scheffler B.E."/>
            <person name="Stack J.C."/>
            <person name="Feltus F.A."/>
            <person name="Mustiga G.M."/>
            <person name="Amores F."/>
            <person name="Phillips W."/>
            <person name="Marelli J.P."/>
            <person name="May G.D."/>
            <person name="Shapiro H."/>
            <person name="Ma J."/>
            <person name="Bustamante C.D."/>
            <person name="Schnell R.J."/>
            <person name="Main D."/>
            <person name="Gilbert D."/>
            <person name="Parida L."/>
            <person name="Kuhn D.N."/>
        </authorList>
    </citation>
    <scope>NUCLEOTIDE SEQUENCE [LARGE SCALE GENOMIC DNA]</scope>
    <source>
        <strain evidence="3">cv. Matina 1-6</strain>
    </source>
</reference>